<keyword evidence="3" id="KW-1185">Reference proteome</keyword>
<reference evidence="3" key="1">
    <citation type="journal article" date="2023" name="Commun. Biol.">
        <title>Genome analysis of Parmales, the sister group of diatoms, reveals the evolutionary specialization of diatoms from phago-mixotrophs to photoautotrophs.</title>
        <authorList>
            <person name="Ban H."/>
            <person name="Sato S."/>
            <person name="Yoshikawa S."/>
            <person name="Yamada K."/>
            <person name="Nakamura Y."/>
            <person name="Ichinomiya M."/>
            <person name="Sato N."/>
            <person name="Blanc-Mathieu R."/>
            <person name="Endo H."/>
            <person name="Kuwata A."/>
            <person name="Ogata H."/>
        </authorList>
    </citation>
    <scope>NUCLEOTIDE SEQUENCE [LARGE SCALE GENOMIC DNA]</scope>
    <source>
        <strain evidence="3">NIES 3700</strain>
    </source>
</reference>
<accession>A0A9W7E070</accession>
<feature type="region of interest" description="Disordered" evidence="1">
    <location>
        <begin position="128"/>
        <end position="147"/>
    </location>
</feature>
<evidence type="ECO:0000313" key="2">
    <source>
        <dbReference type="EMBL" id="GMH63124.1"/>
    </source>
</evidence>
<dbReference type="EMBL" id="BRXW01000525">
    <property type="protein sequence ID" value="GMH63124.1"/>
    <property type="molecule type" value="Genomic_DNA"/>
</dbReference>
<name>A0A9W7E070_9STRA</name>
<organism evidence="2 3">
    <name type="scientific">Triparma laevis f. longispina</name>
    <dbReference type="NCBI Taxonomy" id="1714387"/>
    <lineage>
        <taxon>Eukaryota</taxon>
        <taxon>Sar</taxon>
        <taxon>Stramenopiles</taxon>
        <taxon>Ochrophyta</taxon>
        <taxon>Bolidophyceae</taxon>
        <taxon>Parmales</taxon>
        <taxon>Triparmaceae</taxon>
        <taxon>Triparma</taxon>
    </lineage>
</organism>
<sequence length="147" mass="16229">MIDFQLTSVSQPLFDVANCLVLSLKASDFEREYESLVEFYYKELTSIIKLDPNTNENISNGDSLTLEDAHRRFGAGLVYTLLLETIGVGSSSKNALKKQGEKRKEVARKIIEAIKVVEKKSGEKVSFYSYGDGGQNSSSNNKVAPAP</sequence>
<evidence type="ECO:0000256" key="1">
    <source>
        <dbReference type="SAM" id="MobiDB-lite"/>
    </source>
</evidence>
<dbReference type="Proteomes" id="UP001165122">
    <property type="component" value="Unassembled WGS sequence"/>
</dbReference>
<dbReference type="InterPro" id="IPR004119">
    <property type="entry name" value="EcKL"/>
</dbReference>
<comment type="caution">
    <text evidence="2">The sequence shown here is derived from an EMBL/GenBank/DDBJ whole genome shotgun (WGS) entry which is preliminary data.</text>
</comment>
<feature type="compositionally biased region" description="Polar residues" evidence="1">
    <location>
        <begin position="135"/>
        <end position="147"/>
    </location>
</feature>
<protein>
    <submittedName>
        <fullName evidence="2">Uncharacterized protein</fullName>
    </submittedName>
</protein>
<proteinExistence type="predicted"/>
<dbReference type="Pfam" id="PF02958">
    <property type="entry name" value="EcKL"/>
    <property type="match status" value="1"/>
</dbReference>
<evidence type="ECO:0000313" key="3">
    <source>
        <dbReference type="Proteomes" id="UP001165122"/>
    </source>
</evidence>
<gene>
    <name evidence="2" type="ORF">TrLO_g13779</name>
</gene>
<dbReference type="AlphaFoldDB" id="A0A9W7E070"/>